<dbReference type="Pfam" id="PF01713">
    <property type="entry name" value="Smr"/>
    <property type="match status" value="1"/>
</dbReference>
<dbReference type="RefSeq" id="WP_035126171.1">
    <property type="nucleotide sequence ID" value="NZ_JRHH01000003.1"/>
</dbReference>
<accession>A0A095SVF0</accession>
<sequence>MTKTFNIGDQVSVLDDAIDGVVVKVEKDQITIETTDKFLMTYFVNELIKINNTSNLDYFNKSDSLDKKNIDNQLTRKQIELQKKLEKVERGVPEFDLHIEKLVKNKSGLTNYDILTLQMDTAKRHIEFAIRNRIPKIVFIHGVGEGVLKAELNFLLNRYDSISFQDGNYQKYGLGATEVYFKQNTSR</sequence>
<dbReference type="OrthoDB" id="1524810at2"/>
<dbReference type="InterPro" id="IPR036063">
    <property type="entry name" value="Smr_dom_sf"/>
</dbReference>
<dbReference type="PROSITE" id="PS50828">
    <property type="entry name" value="SMR"/>
    <property type="match status" value="1"/>
</dbReference>
<protein>
    <submittedName>
        <fullName evidence="2">DNA mismatch repair protein MutS</fullName>
    </submittedName>
</protein>
<proteinExistence type="predicted"/>
<dbReference type="STRING" id="1453498.LG45_08825"/>
<dbReference type="Proteomes" id="UP000029554">
    <property type="component" value="Unassembled WGS sequence"/>
</dbReference>
<dbReference type="AlphaFoldDB" id="A0A095SVF0"/>
<reference evidence="2 3" key="1">
    <citation type="submission" date="2014-09" db="EMBL/GenBank/DDBJ databases">
        <title>Whole Genome Shotgun of Flavobacterium aquatile LMG 4008.</title>
        <authorList>
            <person name="Gale A.N."/>
            <person name="Pipes S.E."/>
            <person name="Newman J.D."/>
        </authorList>
    </citation>
    <scope>NUCLEOTIDE SEQUENCE [LARGE SCALE GENOMIC DNA]</scope>
    <source>
        <strain evidence="2 3">LMG 4008</strain>
    </source>
</reference>
<organism evidence="2 3">
    <name type="scientific">Flavobacterium aquatile LMG 4008 = ATCC 11947</name>
    <dbReference type="NCBI Taxonomy" id="1453498"/>
    <lineage>
        <taxon>Bacteria</taxon>
        <taxon>Pseudomonadati</taxon>
        <taxon>Bacteroidota</taxon>
        <taxon>Flavobacteriia</taxon>
        <taxon>Flavobacteriales</taxon>
        <taxon>Flavobacteriaceae</taxon>
        <taxon>Flavobacterium</taxon>
    </lineage>
</organism>
<feature type="domain" description="Smr" evidence="1">
    <location>
        <begin position="119"/>
        <end position="182"/>
    </location>
</feature>
<name>A0A095SVF0_9FLAO</name>
<dbReference type="InterPro" id="IPR002625">
    <property type="entry name" value="Smr_dom"/>
</dbReference>
<evidence type="ECO:0000313" key="2">
    <source>
        <dbReference type="EMBL" id="KGD68379.1"/>
    </source>
</evidence>
<gene>
    <name evidence="2" type="ORF">LG45_08825</name>
</gene>
<comment type="caution">
    <text evidence="2">The sequence shown here is derived from an EMBL/GenBank/DDBJ whole genome shotgun (WGS) entry which is preliminary data.</text>
</comment>
<evidence type="ECO:0000259" key="1">
    <source>
        <dbReference type="PROSITE" id="PS50828"/>
    </source>
</evidence>
<dbReference type="Gene3D" id="3.30.1370.110">
    <property type="match status" value="1"/>
</dbReference>
<keyword evidence="3" id="KW-1185">Reference proteome</keyword>
<dbReference type="eggNOG" id="COG1193">
    <property type="taxonomic scope" value="Bacteria"/>
</dbReference>
<evidence type="ECO:0000313" key="3">
    <source>
        <dbReference type="Proteomes" id="UP000029554"/>
    </source>
</evidence>
<dbReference type="EMBL" id="JRHH01000003">
    <property type="protein sequence ID" value="KGD68379.1"/>
    <property type="molecule type" value="Genomic_DNA"/>
</dbReference>